<gene>
    <name evidence="4" type="ordered locus">Daro_3868</name>
</gene>
<dbReference type="EC" id="2.7.7.65" evidence="1"/>
<dbReference type="KEGG" id="dar:Daro_3868"/>
<dbReference type="NCBIfam" id="TIGR00254">
    <property type="entry name" value="GGDEF"/>
    <property type="match status" value="1"/>
</dbReference>
<name>Q478Y5_DECAR</name>
<dbReference type="InterPro" id="IPR050469">
    <property type="entry name" value="Diguanylate_Cyclase"/>
</dbReference>
<dbReference type="PROSITE" id="PS50887">
    <property type="entry name" value="GGDEF"/>
    <property type="match status" value="1"/>
</dbReference>
<dbReference type="PANTHER" id="PTHR45138">
    <property type="entry name" value="REGULATORY COMPONENTS OF SENSORY TRANSDUCTION SYSTEM"/>
    <property type="match status" value="1"/>
</dbReference>
<evidence type="ECO:0000259" key="3">
    <source>
        <dbReference type="PROSITE" id="PS50887"/>
    </source>
</evidence>
<dbReference type="FunFam" id="3.30.70.270:FF:000001">
    <property type="entry name" value="Diguanylate cyclase domain protein"/>
    <property type="match status" value="1"/>
</dbReference>
<dbReference type="Pfam" id="PF00990">
    <property type="entry name" value="GGDEF"/>
    <property type="match status" value="1"/>
</dbReference>
<dbReference type="HOGENOM" id="CLU_029027_0_0_4"/>
<dbReference type="InterPro" id="IPR043128">
    <property type="entry name" value="Rev_trsase/Diguanyl_cyclase"/>
</dbReference>
<dbReference type="AlphaFoldDB" id="Q478Y5"/>
<dbReference type="eggNOG" id="COG3706">
    <property type="taxonomic scope" value="Bacteria"/>
</dbReference>
<dbReference type="Gene3D" id="3.30.70.270">
    <property type="match status" value="1"/>
</dbReference>
<feature type="domain" description="GGDEF" evidence="3">
    <location>
        <begin position="387"/>
        <end position="517"/>
    </location>
</feature>
<organism evidence="4">
    <name type="scientific">Dechloromonas aromatica (strain RCB)</name>
    <dbReference type="NCBI Taxonomy" id="159087"/>
    <lineage>
        <taxon>Bacteria</taxon>
        <taxon>Pseudomonadati</taxon>
        <taxon>Pseudomonadota</taxon>
        <taxon>Betaproteobacteria</taxon>
        <taxon>Rhodocyclales</taxon>
        <taxon>Azonexaceae</taxon>
        <taxon>Dechloromonas</taxon>
    </lineage>
</organism>
<evidence type="ECO:0000256" key="1">
    <source>
        <dbReference type="ARBA" id="ARBA00012528"/>
    </source>
</evidence>
<proteinExistence type="predicted"/>
<sequence length="517" mass="57234">MSRHPKPNIASMNDPKQPSDIAREALKRLAVRHLQPTPANYQACYNEIAGIPNILPFPEVPLRHLATQLSPRNKRQQQSLDLLDSAIGRRSWQCVTDALNTFAQAGVVSPPAEPASSSVESLPGEFASKLARLVEGVLPALGDDNSRVAGMANELLLMLKQTTVELTSVQELLANLAYQMCAAAEEQVEIKGALLKLLHMIIENIGELSVDDSWFKGQIDGLLAAVAPPLTLRHLDEMERRLRDVMERQGRAKSRSVQAQAEMRHMLAEFIERLATMNRSSSEFEGRIEESARQIERVSSVDDLRPLLDDVIRATHAMAEETAQSREQLKTLQDKVLITESELMQLHQELDNASALARHDPLTDALNRKGLDEALAREVSSMRRKDLPLSISLLDVDNFKKLNDRLGHDAGDGALIHLADVTRSNMRPSDTLARYGGEEFVVLMPDTTLEQGIEAMTRLQRELTKAIYLSGNEKILITFSAGVAQLAPDETGTDAIRRADQAMYLAKRSGKNRVMGG</sequence>
<dbReference type="CDD" id="cd01949">
    <property type="entry name" value="GGDEF"/>
    <property type="match status" value="1"/>
</dbReference>
<protein>
    <recommendedName>
        <fullName evidence="1">diguanylate cyclase</fullName>
        <ecNumber evidence="1">2.7.7.65</ecNumber>
    </recommendedName>
</protein>
<dbReference type="STRING" id="159087.Daro_3868"/>
<comment type="catalytic activity">
    <reaction evidence="2">
        <text>2 GTP = 3',3'-c-di-GMP + 2 diphosphate</text>
        <dbReference type="Rhea" id="RHEA:24898"/>
        <dbReference type="ChEBI" id="CHEBI:33019"/>
        <dbReference type="ChEBI" id="CHEBI:37565"/>
        <dbReference type="ChEBI" id="CHEBI:58805"/>
        <dbReference type="EC" id="2.7.7.65"/>
    </reaction>
</comment>
<evidence type="ECO:0000313" key="4">
    <source>
        <dbReference type="EMBL" id="AAZ48596.1"/>
    </source>
</evidence>
<dbReference type="SUPFAM" id="SSF55073">
    <property type="entry name" value="Nucleotide cyclase"/>
    <property type="match status" value="1"/>
</dbReference>
<dbReference type="SMART" id="SM00267">
    <property type="entry name" value="GGDEF"/>
    <property type="match status" value="1"/>
</dbReference>
<dbReference type="GO" id="GO:0052621">
    <property type="term" value="F:diguanylate cyclase activity"/>
    <property type="evidence" value="ECO:0007669"/>
    <property type="project" value="UniProtKB-EC"/>
</dbReference>
<dbReference type="PANTHER" id="PTHR45138:SF9">
    <property type="entry name" value="DIGUANYLATE CYCLASE DGCM-RELATED"/>
    <property type="match status" value="1"/>
</dbReference>
<dbReference type="EMBL" id="CP000089">
    <property type="protein sequence ID" value="AAZ48596.1"/>
    <property type="molecule type" value="Genomic_DNA"/>
</dbReference>
<dbReference type="InterPro" id="IPR029787">
    <property type="entry name" value="Nucleotide_cyclase"/>
</dbReference>
<evidence type="ECO:0000256" key="2">
    <source>
        <dbReference type="ARBA" id="ARBA00034247"/>
    </source>
</evidence>
<dbReference type="InterPro" id="IPR000160">
    <property type="entry name" value="GGDEF_dom"/>
</dbReference>
<reference evidence="4" key="1">
    <citation type="submission" date="2005-08" db="EMBL/GenBank/DDBJ databases">
        <title>Complete sequence of Dechloromonas aromatica RCB.</title>
        <authorList>
            <person name="Salinero K.K."/>
            <person name="Copeland A."/>
            <person name="Lucas S."/>
            <person name="Lapidus A."/>
            <person name="Barry K."/>
            <person name="Detter J.C."/>
            <person name="Glavina T."/>
            <person name="Hammon N."/>
            <person name="Israni S."/>
            <person name="Pitluck S."/>
            <person name="Di Bartolo G."/>
            <person name="Trong S."/>
            <person name="Schmutz J."/>
            <person name="Larimer F."/>
            <person name="Land M."/>
            <person name="Ivanova N."/>
            <person name="Richardson P."/>
        </authorList>
    </citation>
    <scope>NUCLEOTIDE SEQUENCE</scope>
    <source>
        <strain evidence="4">RCB</strain>
    </source>
</reference>
<accession>Q478Y5</accession>